<proteinExistence type="predicted"/>
<feature type="non-terminal residue" evidence="2">
    <location>
        <position position="1"/>
    </location>
</feature>
<accession>A0A820JCR8</accession>
<dbReference type="EMBL" id="CAJOAZ010018298">
    <property type="protein sequence ID" value="CAF4324724.1"/>
    <property type="molecule type" value="Genomic_DNA"/>
</dbReference>
<organism evidence="2 3">
    <name type="scientific">Adineta steineri</name>
    <dbReference type="NCBI Taxonomy" id="433720"/>
    <lineage>
        <taxon>Eukaryota</taxon>
        <taxon>Metazoa</taxon>
        <taxon>Spiralia</taxon>
        <taxon>Gnathifera</taxon>
        <taxon>Rotifera</taxon>
        <taxon>Eurotatoria</taxon>
        <taxon>Bdelloidea</taxon>
        <taxon>Adinetida</taxon>
        <taxon>Adinetidae</taxon>
        <taxon>Adineta</taxon>
    </lineage>
</organism>
<name>A0A820JCR8_9BILA</name>
<feature type="coiled-coil region" evidence="1">
    <location>
        <begin position="130"/>
        <end position="164"/>
    </location>
</feature>
<dbReference type="AlphaFoldDB" id="A0A820JCR8"/>
<gene>
    <name evidence="2" type="ORF">OXD698_LOCUS47366</name>
</gene>
<sequence length="229" mass="25933">FPLKSDFNYELVKYPNSFQTTLVQVANDMYRALYTAHTSMDKIQTNMRQMPTQLKTALKLITQAGTAMTKAMLPRTLATIGRYANESVAVARASSEKFQNLQELLHEIFEASTATNSDNYEKAAAIAAKNEEMKNNKTALDNTVNKLKAAYEQSRRDLEKARQDYHVAMLNIPGGQWNAYAWNVYASQRPATTCSGSLFWRKCKSNREQQFAQFSQEAKQKAQDALVGY</sequence>
<dbReference type="PANTHER" id="PTHR33488">
    <property type="entry name" value="ZGC:162509"/>
    <property type="match status" value="1"/>
</dbReference>
<dbReference type="PANTHER" id="PTHR33488:SF2">
    <property type="entry name" value="EARLY ENDOSOME ANTIGEN 1-LIKE"/>
    <property type="match status" value="1"/>
</dbReference>
<protein>
    <submittedName>
        <fullName evidence="2">Uncharacterized protein</fullName>
    </submittedName>
</protein>
<dbReference type="Proteomes" id="UP000663844">
    <property type="component" value="Unassembled WGS sequence"/>
</dbReference>
<evidence type="ECO:0000256" key="1">
    <source>
        <dbReference type="SAM" id="Coils"/>
    </source>
</evidence>
<reference evidence="2" key="1">
    <citation type="submission" date="2021-02" db="EMBL/GenBank/DDBJ databases">
        <authorList>
            <person name="Nowell W R."/>
        </authorList>
    </citation>
    <scope>NUCLEOTIDE SEQUENCE</scope>
</reference>
<evidence type="ECO:0000313" key="2">
    <source>
        <dbReference type="EMBL" id="CAF4324724.1"/>
    </source>
</evidence>
<comment type="caution">
    <text evidence="2">The sequence shown here is derived from an EMBL/GenBank/DDBJ whole genome shotgun (WGS) entry which is preliminary data.</text>
</comment>
<keyword evidence="1" id="KW-0175">Coiled coil</keyword>
<evidence type="ECO:0000313" key="3">
    <source>
        <dbReference type="Proteomes" id="UP000663844"/>
    </source>
</evidence>